<gene>
    <name evidence="2" type="ORF">N479_14140</name>
</gene>
<dbReference type="RefSeq" id="WP_046356263.1">
    <property type="nucleotide sequence ID" value="NZ_AUXW01000146.1"/>
</dbReference>
<sequence length="286" mass="32295">MKHTNKMMDIFALITILGTSPVYAQSHENSAIRVMIDQQGTPYLHQDDSSDTWQAMPLPYYQKTIAASGGYFHYRPSSESSPGYAYNEGATFAVGEYGMVFRYQNDTWQHVFGCLGAVDVSTYSPKHAYCVTQTGDLKKFNLVAEQFGGNYGIHNKRIVKIDVNESGSVWAITDDNELYQRINGNWHQIHLSCLQTCTLKDVAVGGGEVYVTAHIFKNTHGSQQVYKLNGDELEKFGHFYNIDVDRDNTIWAISYDSKTLLYKRPGMIDFIEEQRVNHVTVVDIGG</sequence>
<accession>A0A0F6ABC2</accession>
<proteinExistence type="predicted"/>
<dbReference type="Proteomes" id="UP000033434">
    <property type="component" value="Unassembled WGS sequence"/>
</dbReference>
<dbReference type="AlphaFoldDB" id="A0A0F6ABC2"/>
<evidence type="ECO:0000256" key="1">
    <source>
        <dbReference type="SAM" id="SignalP"/>
    </source>
</evidence>
<evidence type="ECO:0000313" key="3">
    <source>
        <dbReference type="Proteomes" id="UP000033434"/>
    </source>
</evidence>
<dbReference type="SUPFAM" id="SSF101898">
    <property type="entry name" value="NHL repeat"/>
    <property type="match status" value="1"/>
</dbReference>
<organism evidence="2 3">
    <name type="scientific">Pseudoalteromonas luteoviolacea S4054</name>
    <dbReference type="NCBI Taxonomy" id="1129367"/>
    <lineage>
        <taxon>Bacteria</taxon>
        <taxon>Pseudomonadati</taxon>
        <taxon>Pseudomonadota</taxon>
        <taxon>Gammaproteobacteria</taxon>
        <taxon>Alteromonadales</taxon>
        <taxon>Pseudoalteromonadaceae</taxon>
        <taxon>Pseudoalteromonas</taxon>
    </lineage>
</organism>
<evidence type="ECO:0000313" key="2">
    <source>
        <dbReference type="EMBL" id="KKE83507.1"/>
    </source>
</evidence>
<dbReference type="EMBL" id="AUXW01000146">
    <property type="protein sequence ID" value="KKE83507.1"/>
    <property type="molecule type" value="Genomic_DNA"/>
</dbReference>
<name>A0A0F6ABC2_9GAMM</name>
<protein>
    <submittedName>
        <fullName evidence="2">Uncharacterized protein</fullName>
    </submittedName>
</protein>
<keyword evidence="1" id="KW-0732">Signal</keyword>
<feature type="chain" id="PRO_5002498821" evidence="1">
    <location>
        <begin position="25"/>
        <end position="286"/>
    </location>
</feature>
<comment type="caution">
    <text evidence="2">The sequence shown here is derived from an EMBL/GenBank/DDBJ whole genome shotgun (WGS) entry which is preliminary data.</text>
</comment>
<dbReference type="PATRIC" id="fig|1129367.4.peg.2652"/>
<reference evidence="2 3" key="1">
    <citation type="journal article" date="2015" name="BMC Genomics">
        <title>Genome mining reveals unlocked bioactive potential of marine Gram-negative bacteria.</title>
        <authorList>
            <person name="Machado H."/>
            <person name="Sonnenschein E.C."/>
            <person name="Melchiorsen J."/>
            <person name="Gram L."/>
        </authorList>
    </citation>
    <scope>NUCLEOTIDE SEQUENCE [LARGE SCALE GENOMIC DNA]</scope>
    <source>
        <strain evidence="2 3">S4054</strain>
    </source>
</reference>
<feature type="signal peptide" evidence="1">
    <location>
        <begin position="1"/>
        <end position="24"/>
    </location>
</feature>